<dbReference type="AlphaFoldDB" id="A0A9P4JLF1"/>
<dbReference type="EMBL" id="ML994083">
    <property type="protein sequence ID" value="KAF2199309.1"/>
    <property type="molecule type" value="Genomic_DNA"/>
</dbReference>
<gene>
    <name evidence="2" type="ORF">GQ43DRAFT_120563</name>
</gene>
<evidence type="ECO:0000313" key="3">
    <source>
        <dbReference type="Proteomes" id="UP000799536"/>
    </source>
</evidence>
<evidence type="ECO:0000256" key="1">
    <source>
        <dbReference type="SAM" id="Phobius"/>
    </source>
</evidence>
<comment type="caution">
    <text evidence="2">The sequence shown here is derived from an EMBL/GenBank/DDBJ whole genome shotgun (WGS) entry which is preliminary data.</text>
</comment>
<sequence length="69" mass="8341">MNAALFCESYFDFVSSRICLSIRRYRWRDVRYNTSLIWKCFTVWCGYLCVYTVDMVVKLSELVMFNLDV</sequence>
<keyword evidence="1" id="KW-1133">Transmembrane helix</keyword>
<organism evidence="2 3">
    <name type="scientific">Delitschia confertaspora ATCC 74209</name>
    <dbReference type="NCBI Taxonomy" id="1513339"/>
    <lineage>
        <taxon>Eukaryota</taxon>
        <taxon>Fungi</taxon>
        <taxon>Dikarya</taxon>
        <taxon>Ascomycota</taxon>
        <taxon>Pezizomycotina</taxon>
        <taxon>Dothideomycetes</taxon>
        <taxon>Pleosporomycetidae</taxon>
        <taxon>Pleosporales</taxon>
        <taxon>Delitschiaceae</taxon>
        <taxon>Delitschia</taxon>
    </lineage>
</organism>
<keyword evidence="3" id="KW-1185">Reference proteome</keyword>
<keyword evidence="1" id="KW-0812">Transmembrane</keyword>
<proteinExistence type="predicted"/>
<dbReference type="Proteomes" id="UP000799536">
    <property type="component" value="Unassembled WGS sequence"/>
</dbReference>
<accession>A0A9P4JLF1</accession>
<keyword evidence="1" id="KW-0472">Membrane</keyword>
<name>A0A9P4JLF1_9PLEO</name>
<reference evidence="2" key="1">
    <citation type="journal article" date="2020" name="Stud. Mycol.">
        <title>101 Dothideomycetes genomes: a test case for predicting lifestyles and emergence of pathogens.</title>
        <authorList>
            <person name="Haridas S."/>
            <person name="Albert R."/>
            <person name="Binder M."/>
            <person name="Bloem J."/>
            <person name="Labutti K."/>
            <person name="Salamov A."/>
            <person name="Andreopoulos B."/>
            <person name="Baker S."/>
            <person name="Barry K."/>
            <person name="Bills G."/>
            <person name="Bluhm B."/>
            <person name="Cannon C."/>
            <person name="Castanera R."/>
            <person name="Culley D."/>
            <person name="Daum C."/>
            <person name="Ezra D."/>
            <person name="Gonzalez J."/>
            <person name="Henrissat B."/>
            <person name="Kuo A."/>
            <person name="Liang C."/>
            <person name="Lipzen A."/>
            <person name="Lutzoni F."/>
            <person name="Magnuson J."/>
            <person name="Mondo S."/>
            <person name="Nolan M."/>
            <person name="Ohm R."/>
            <person name="Pangilinan J."/>
            <person name="Park H.-J."/>
            <person name="Ramirez L."/>
            <person name="Alfaro M."/>
            <person name="Sun H."/>
            <person name="Tritt A."/>
            <person name="Yoshinaga Y."/>
            <person name="Zwiers L.-H."/>
            <person name="Turgeon B."/>
            <person name="Goodwin S."/>
            <person name="Spatafora J."/>
            <person name="Crous P."/>
            <person name="Grigoriev I."/>
        </authorList>
    </citation>
    <scope>NUCLEOTIDE SEQUENCE</scope>
    <source>
        <strain evidence="2">ATCC 74209</strain>
    </source>
</reference>
<evidence type="ECO:0000313" key="2">
    <source>
        <dbReference type="EMBL" id="KAF2199309.1"/>
    </source>
</evidence>
<feature type="transmembrane region" description="Helical" evidence="1">
    <location>
        <begin position="36"/>
        <end position="57"/>
    </location>
</feature>
<protein>
    <submittedName>
        <fullName evidence="2">Uncharacterized protein</fullName>
    </submittedName>
</protein>